<dbReference type="Proteomes" id="UP000220102">
    <property type="component" value="Unassembled WGS sequence"/>
</dbReference>
<dbReference type="RefSeq" id="WP_098079016.1">
    <property type="nucleotide sequence ID" value="NZ_PDEQ01000012.1"/>
</dbReference>
<accession>A0A2A8CTS5</accession>
<dbReference type="Gene3D" id="3.40.50.1000">
    <property type="entry name" value="HAD superfamily/HAD-like"/>
    <property type="match status" value="1"/>
</dbReference>
<dbReference type="GO" id="GO:0005829">
    <property type="term" value="C:cytosol"/>
    <property type="evidence" value="ECO:0007669"/>
    <property type="project" value="TreeGrafter"/>
</dbReference>
<sequence length="255" mass="27803">MINLFITDIDGCLSEPYRPYDLDHFSILRRYAGDASPAASPGFAPAISICSGRAYAYVESVTQALGLTCPVLFESGGGMFDPVTAQTTWNPAFTDEVAAELEEVRHWFATDCVPGTKMSLDHAKRTQAGIVTPDTSEIEELRPRAERFVEENLPHLVVFSTDNSVDIVPPSITKQTGIAWLCNELGVSTTETAYIGDTDADLDALLSVGYPFAPANAHGVVREQVPHVTQGEVIRGTVEAYQWCLQHNRRDPEAG</sequence>
<dbReference type="Gene3D" id="3.90.1070.10">
    <property type="match status" value="1"/>
</dbReference>
<dbReference type="InterPro" id="IPR023214">
    <property type="entry name" value="HAD_sf"/>
</dbReference>
<proteinExistence type="predicted"/>
<dbReference type="GO" id="GO:0016791">
    <property type="term" value="F:phosphatase activity"/>
    <property type="evidence" value="ECO:0007669"/>
    <property type="project" value="TreeGrafter"/>
</dbReference>
<evidence type="ECO:0000313" key="1">
    <source>
        <dbReference type="EMBL" id="PEN11098.1"/>
    </source>
</evidence>
<dbReference type="AlphaFoldDB" id="A0A2A8CTS5"/>
<dbReference type="InterPro" id="IPR036412">
    <property type="entry name" value="HAD-like_sf"/>
</dbReference>
<keyword evidence="2" id="KW-1185">Reference proteome</keyword>
<dbReference type="GO" id="GO:0000287">
    <property type="term" value="F:magnesium ion binding"/>
    <property type="evidence" value="ECO:0007669"/>
    <property type="project" value="TreeGrafter"/>
</dbReference>
<dbReference type="OrthoDB" id="9814970at2"/>
<dbReference type="PANTHER" id="PTHR10000:SF8">
    <property type="entry name" value="HAD SUPERFAMILY HYDROLASE-LIKE, TYPE 3"/>
    <property type="match status" value="1"/>
</dbReference>
<dbReference type="SUPFAM" id="SSF56784">
    <property type="entry name" value="HAD-like"/>
    <property type="match status" value="1"/>
</dbReference>
<name>A0A2A8CTS5_9BACT</name>
<evidence type="ECO:0000313" key="2">
    <source>
        <dbReference type="Proteomes" id="UP000220102"/>
    </source>
</evidence>
<comment type="caution">
    <text evidence="1">The sequence shown here is derived from an EMBL/GenBank/DDBJ whole genome shotgun (WGS) entry which is preliminary data.</text>
</comment>
<dbReference type="PANTHER" id="PTHR10000">
    <property type="entry name" value="PHOSPHOSERINE PHOSPHATASE"/>
    <property type="match status" value="1"/>
</dbReference>
<dbReference type="EMBL" id="PDEQ01000012">
    <property type="protein sequence ID" value="PEN11098.1"/>
    <property type="molecule type" value="Genomic_DNA"/>
</dbReference>
<gene>
    <name evidence="1" type="ORF">CRI94_16895</name>
</gene>
<protein>
    <submittedName>
        <fullName evidence="1">Phosphoglycolate phosphatase</fullName>
    </submittedName>
</protein>
<dbReference type="Pfam" id="PF08282">
    <property type="entry name" value="Hydrolase_3"/>
    <property type="match status" value="1"/>
</dbReference>
<organism evidence="1 2">
    <name type="scientific">Longibacter salinarum</name>
    <dbReference type="NCBI Taxonomy" id="1850348"/>
    <lineage>
        <taxon>Bacteria</taxon>
        <taxon>Pseudomonadati</taxon>
        <taxon>Rhodothermota</taxon>
        <taxon>Rhodothermia</taxon>
        <taxon>Rhodothermales</taxon>
        <taxon>Salisaetaceae</taxon>
        <taxon>Longibacter</taxon>
    </lineage>
</organism>
<reference evidence="1 2" key="1">
    <citation type="submission" date="2017-10" db="EMBL/GenBank/DDBJ databases">
        <title>Draft genome of Longibacter Salinarum.</title>
        <authorList>
            <person name="Goh K.M."/>
            <person name="Shamsir M.S."/>
            <person name="Lim S.W."/>
        </authorList>
    </citation>
    <scope>NUCLEOTIDE SEQUENCE [LARGE SCALE GENOMIC DNA]</scope>
    <source>
        <strain evidence="1 2">KCTC 52045</strain>
    </source>
</reference>